<dbReference type="InParanoid" id="A0A7J7CKJ5"/>
<keyword evidence="1" id="KW-0472">Membrane</keyword>
<proteinExistence type="predicted"/>
<name>A0A7J7CKJ5_TRIWF</name>
<evidence type="ECO:0000313" key="2">
    <source>
        <dbReference type="EMBL" id="KAF5734582.1"/>
    </source>
</evidence>
<protein>
    <submittedName>
        <fullName evidence="2">Uncharacterized protein</fullName>
    </submittedName>
</protein>
<comment type="caution">
    <text evidence="2">The sequence shown here is derived from an EMBL/GenBank/DDBJ whole genome shotgun (WGS) entry which is preliminary data.</text>
</comment>
<evidence type="ECO:0000256" key="1">
    <source>
        <dbReference type="SAM" id="Phobius"/>
    </source>
</evidence>
<dbReference type="AlphaFoldDB" id="A0A7J7CKJ5"/>
<sequence length="155" mass="18328">MGLPRWIYSVLIHPKRIGCRFKFFFCGLFGRGDMITLLIGLILSGLLNHLNKGRTCSKLLSITTRNFDQPQRSNYCKGLVMSNWSLILIFIPVLLTKSNLYVENPISICDEQKNRDKQFKRMRNETERPDYRVSKNYPRIDIIYSRKIYLQIINY</sequence>
<dbReference type="EMBL" id="JAAARO010000015">
    <property type="protein sequence ID" value="KAF5734582.1"/>
    <property type="molecule type" value="Genomic_DNA"/>
</dbReference>
<dbReference type="Proteomes" id="UP000593562">
    <property type="component" value="Unassembled WGS sequence"/>
</dbReference>
<keyword evidence="1" id="KW-0812">Transmembrane</keyword>
<feature type="transmembrane region" description="Helical" evidence="1">
    <location>
        <begin position="21"/>
        <end position="43"/>
    </location>
</feature>
<evidence type="ECO:0000313" key="3">
    <source>
        <dbReference type="Proteomes" id="UP000593562"/>
    </source>
</evidence>
<accession>A0A7J7CKJ5</accession>
<keyword evidence="3" id="KW-1185">Reference proteome</keyword>
<reference evidence="2 3" key="1">
    <citation type="journal article" date="2020" name="Nat. Commun.">
        <title>Genome of Tripterygium wilfordii and identification of cytochrome P450 involved in triptolide biosynthesis.</title>
        <authorList>
            <person name="Tu L."/>
            <person name="Su P."/>
            <person name="Zhang Z."/>
            <person name="Gao L."/>
            <person name="Wang J."/>
            <person name="Hu T."/>
            <person name="Zhou J."/>
            <person name="Zhang Y."/>
            <person name="Zhao Y."/>
            <person name="Liu Y."/>
            <person name="Song Y."/>
            <person name="Tong Y."/>
            <person name="Lu Y."/>
            <person name="Yang J."/>
            <person name="Xu C."/>
            <person name="Jia M."/>
            <person name="Peters R.J."/>
            <person name="Huang L."/>
            <person name="Gao W."/>
        </authorList>
    </citation>
    <scope>NUCLEOTIDE SEQUENCE [LARGE SCALE GENOMIC DNA]</scope>
    <source>
        <strain evidence="3">cv. XIE 37</strain>
        <tissue evidence="2">Leaf</tissue>
    </source>
</reference>
<organism evidence="2 3">
    <name type="scientific">Tripterygium wilfordii</name>
    <name type="common">Thunder God vine</name>
    <dbReference type="NCBI Taxonomy" id="458696"/>
    <lineage>
        <taxon>Eukaryota</taxon>
        <taxon>Viridiplantae</taxon>
        <taxon>Streptophyta</taxon>
        <taxon>Embryophyta</taxon>
        <taxon>Tracheophyta</taxon>
        <taxon>Spermatophyta</taxon>
        <taxon>Magnoliopsida</taxon>
        <taxon>eudicotyledons</taxon>
        <taxon>Gunneridae</taxon>
        <taxon>Pentapetalae</taxon>
        <taxon>rosids</taxon>
        <taxon>fabids</taxon>
        <taxon>Celastrales</taxon>
        <taxon>Celastraceae</taxon>
        <taxon>Tripterygium</taxon>
    </lineage>
</organism>
<gene>
    <name evidence="2" type="ORF">HS088_TW15G00074</name>
</gene>
<keyword evidence="1" id="KW-1133">Transmembrane helix</keyword>
<feature type="transmembrane region" description="Helical" evidence="1">
    <location>
        <begin position="78"/>
        <end position="95"/>
    </location>
</feature>